<evidence type="ECO:0000256" key="9">
    <source>
        <dbReference type="ARBA" id="ARBA00023237"/>
    </source>
</evidence>
<dbReference type="GO" id="GO:0044718">
    <property type="term" value="P:siderophore transmembrane transport"/>
    <property type="evidence" value="ECO:0007669"/>
    <property type="project" value="TreeGrafter"/>
</dbReference>
<dbReference type="GO" id="GO:0009279">
    <property type="term" value="C:cell outer membrane"/>
    <property type="evidence" value="ECO:0007669"/>
    <property type="project" value="UniProtKB-SubCell"/>
</dbReference>
<dbReference type="EMBL" id="JAENIG010000005">
    <property type="protein sequence ID" value="MBK1855149.1"/>
    <property type="molecule type" value="Genomic_DNA"/>
</dbReference>
<keyword evidence="16" id="KW-1185">Reference proteome</keyword>
<evidence type="ECO:0000256" key="2">
    <source>
        <dbReference type="ARBA" id="ARBA00009810"/>
    </source>
</evidence>
<dbReference type="GO" id="GO:0015344">
    <property type="term" value="F:siderophore uptake transmembrane transporter activity"/>
    <property type="evidence" value="ECO:0007669"/>
    <property type="project" value="TreeGrafter"/>
</dbReference>
<evidence type="ECO:0000256" key="1">
    <source>
        <dbReference type="ARBA" id="ARBA00004571"/>
    </source>
</evidence>
<dbReference type="PANTHER" id="PTHR30069:SF41">
    <property type="entry name" value="HEME_HEMOPEXIN UTILIZATION PROTEIN C"/>
    <property type="match status" value="1"/>
</dbReference>
<keyword evidence="6 12" id="KW-0732">Signal</keyword>
<evidence type="ECO:0000313" key="15">
    <source>
        <dbReference type="EMBL" id="MBK1855149.1"/>
    </source>
</evidence>
<evidence type="ECO:0000256" key="7">
    <source>
        <dbReference type="ARBA" id="ARBA00023077"/>
    </source>
</evidence>
<reference evidence="15" key="1">
    <citation type="submission" date="2021-01" db="EMBL/GenBank/DDBJ databases">
        <title>Modified the classification status of verrucomicrobia.</title>
        <authorList>
            <person name="Feng X."/>
        </authorList>
    </citation>
    <scope>NUCLEOTIDE SEQUENCE</scope>
    <source>
        <strain evidence="15">5K15</strain>
    </source>
</reference>
<keyword evidence="8 10" id="KW-0472">Membrane</keyword>
<protein>
    <submittedName>
        <fullName evidence="15">TonB-dependent receptor</fullName>
    </submittedName>
</protein>
<evidence type="ECO:0000256" key="5">
    <source>
        <dbReference type="ARBA" id="ARBA00022692"/>
    </source>
</evidence>
<keyword evidence="7 11" id="KW-0798">TonB box</keyword>
<gene>
    <name evidence="15" type="ORF">JIN83_09280</name>
</gene>
<accession>A0AAE2VDY2</accession>
<dbReference type="InterPro" id="IPR037066">
    <property type="entry name" value="Plug_dom_sf"/>
</dbReference>
<dbReference type="Gene3D" id="2.170.130.10">
    <property type="entry name" value="TonB-dependent receptor, plug domain"/>
    <property type="match status" value="1"/>
</dbReference>
<evidence type="ECO:0000256" key="10">
    <source>
        <dbReference type="PROSITE-ProRule" id="PRU01360"/>
    </source>
</evidence>
<feature type="chain" id="PRO_5042236706" evidence="12">
    <location>
        <begin position="20"/>
        <end position="639"/>
    </location>
</feature>
<dbReference type="InterPro" id="IPR039426">
    <property type="entry name" value="TonB-dep_rcpt-like"/>
</dbReference>
<keyword evidence="3 10" id="KW-0813">Transport</keyword>
<dbReference type="Gene3D" id="2.40.170.20">
    <property type="entry name" value="TonB-dependent receptor, beta-barrel domain"/>
    <property type="match status" value="1"/>
</dbReference>
<evidence type="ECO:0000256" key="3">
    <source>
        <dbReference type="ARBA" id="ARBA00022448"/>
    </source>
</evidence>
<evidence type="ECO:0000259" key="13">
    <source>
        <dbReference type="Pfam" id="PF00593"/>
    </source>
</evidence>
<dbReference type="Proteomes" id="UP000634206">
    <property type="component" value="Unassembled WGS sequence"/>
</dbReference>
<proteinExistence type="inferred from homology"/>
<dbReference type="PROSITE" id="PS52016">
    <property type="entry name" value="TONB_DEPENDENT_REC_3"/>
    <property type="match status" value="1"/>
</dbReference>
<dbReference type="InterPro" id="IPR000531">
    <property type="entry name" value="Beta-barrel_TonB"/>
</dbReference>
<feature type="domain" description="TonB-dependent receptor-like beta-barrel" evidence="13">
    <location>
        <begin position="170"/>
        <end position="608"/>
    </location>
</feature>
<dbReference type="Pfam" id="PF07715">
    <property type="entry name" value="Plug"/>
    <property type="match status" value="1"/>
</dbReference>
<organism evidence="15 16">
    <name type="scientific">Oceaniferula flava</name>
    <dbReference type="NCBI Taxonomy" id="2800421"/>
    <lineage>
        <taxon>Bacteria</taxon>
        <taxon>Pseudomonadati</taxon>
        <taxon>Verrucomicrobiota</taxon>
        <taxon>Verrucomicrobiia</taxon>
        <taxon>Verrucomicrobiales</taxon>
        <taxon>Verrucomicrobiaceae</taxon>
        <taxon>Oceaniferula</taxon>
    </lineage>
</organism>
<dbReference type="InterPro" id="IPR036942">
    <property type="entry name" value="Beta-barrel_TonB_sf"/>
</dbReference>
<dbReference type="SUPFAM" id="SSF56935">
    <property type="entry name" value="Porins"/>
    <property type="match status" value="1"/>
</dbReference>
<keyword evidence="9 10" id="KW-0998">Cell outer membrane</keyword>
<dbReference type="CDD" id="cd01347">
    <property type="entry name" value="ligand_gated_channel"/>
    <property type="match status" value="1"/>
</dbReference>
<evidence type="ECO:0000256" key="12">
    <source>
        <dbReference type="SAM" id="SignalP"/>
    </source>
</evidence>
<dbReference type="PANTHER" id="PTHR30069">
    <property type="entry name" value="TONB-DEPENDENT OUTER MEMBRANE RECEPTOR"/>
    <property type="match status" value="1"/>
</dbReference>
<comment type="subcellular location">
    <subcellularLocation>
        <location evidence="1 10">Cell outer membrane</location>
        <topology evidence="1 10">Multi-pass membrane protein</topology>
    </subcellularLocation>
</comment>
<evidence type="ECO:0000256" key="11">
    <source>
        <dbReference type="RuleBase" id="RU003357"/>
    </source>
</evidence>
<dbReference type="Pfam" id="PF00593">
    <property type="entry name" value="TonB_dep_Rec_b-barrel"/>
    <property type="match status" value="1"/>
</dbReference>
<dbReference type="InterPro" id="IPR010917">
    <property type="entry name" value="TonB_rcpt_CS"/>
</dbReference>
<feature type="signal peptide" evidence="12">
    <location>
        <begin position="1"/>
        <end position="19"/>
    </location>
</feature>
<feature type="domain" description="TonB-dependent receptor plug" evidence="14">
    <location>
        <begin position="44"/>
        <end position="140"/>
    </location>
</feature>
<evidence type="ECO:0000256" key="8">
    <source>
        <dbReference type="ARBA" id="ARBA00023136"/>
    </source>
</evidence>
<dbReference type="AlphaFoldDB" id="A0AAE2VDY2"/>
<name>A0AAE2VDY2_9BACT</name>
<evidence type="ECO:0000256" key="4">
    <source>
        <dbReference type="ARBA" id="ARBA00022452"/>
    </source>
</evidence>
<evidence type="ECO:0000256" key="6">
    <source>
        <dbReference type="ARBA" id="ARBA00022729"/>
    </source>
</evidence>
<comment type="caution">
    <text evidence="15">The sequence shown here is derived from an EMBL/GenBank/DDBJ whole genome shotgun (WGS) entry which is preliminary data.</text>
</comment>
<dbReference type="PROSITE" id="PS01156">
    <property type="entry name" value="TONB_DEPENDENT_REC_2"/>
    <property type="match status" value="1"/>
</dbReference>
<evidence type="ECO:0000259" key="14">
    <source>
        <dbReference type="Pfam" id="PF07715"/>
    </source>
</evidence>
<keyword evidence="15" id="KW-0675">Receptor</keyword>
<keyword evidence="4 10" id="KW-1134">Transmembrane beta strand</keyword>
<evidence type="ECO:0000313" key="16">
    <source>
        <dbReference type="Proteomes" id="UP000634206"/>
    </source>
</evidence>
<keyword evidence="5 10" id="KW-0812">Transmembrane</keyword>
<comment type="similarity">
    <text evidence="2 10 11">Belongs to the TonB-dependent receptor family.</text>
</comment>
<dbReference type="InterPro" id="IPR012910">
    <property type="entry name" value="Plug_dom"/>
</dbReference>
<sequence>MKKYINTLALSAIAATAYAEEPDARLDPTVVKAEEEQSLVGKPDTSVTAKDLELIKPADLDDIFQKSPGVTVNGGRAQAQQIFVNGWESTSLNVTIDGAGQGNIYHHAGSVVVEPELLKSVDVFAGAGSALNGFGALGGAIQFETKNAYDLLDEGQDFGGMSKAVYYSNGEGFKLSQSFYGRLGSNWAYLLSAGYTDRDDYKDGNGDTVDLTAYESESVLLKFSGRFDGGHSLDIGLERVFSDTLSYDRLNVSEDFLTGSGRPTGLLQNVEVLREALTFKYGYNPENQDLIDLQARASFSRQEFNRTEENYYAHLETLDLDLRNTSQFGSFKTTYGVQYRHVESDINVPYLILPPYDSVKGGEEEDVVGFYIQNEWQLSEQFVLSFGGRYDYYDFTDVEGQNYDSGKFSPNAALTWQATDCLSFTGGYAEAYRGAGIRESFLTAPYPEGVEGEEAETVKLSFNYSADRFFATGSIYKQKIDNYLSPIPAYDDVDDLEVEGYDLTVGYREGGFQASVGVAHAEPDVKNSPWLDNYGMVVAGRRWIGEVSYAHEESGLTFGWNVEYRQAVDEEATPYVAKKDSYMVHNAFVSWDVQSIEGLSLSLNIDNVFDEDYQAHTIFIPSGLASPGREIRVGATYEF</sequence>
<dbReference type="RefSeq" id="WP_309489760.1">
    <property type="nucleotide sequence ID" value="NZ_JAENIG010000005.1"/>
</dbReference>